<dbReference type="EMBL" id="LK391709">
    <property type="protein sequence ID" value="CDR97433.1"/>
    <property type="molecule type" value="Genomic_DNA"/>
</dbReference>
<keyword evidence="3" id="KW-1185">Reference proteome</keyword>
<evidence type="ECO:0000313" key="2">
    <source>
        <dbReference type="EMBL" id="CDR97433.1"/>
    </source>
</evidence>
<sequence length="200" mass="21726">MGLVSLYCMTRGCRMAAGRRGSVAWPCENRLAVTAVEGTGRGSGTCCSWLRGVGAAVVEGTGSGGKMVTGERYLDNQCNTNCNIATCSCCPWCCDKCNSRSKCSICSEINTPLRERKVCRPSGCGAGDYTCTSEACECNCCEQKRSTSRAQHRVSGQQSTTDSSPIPYIIVPVALIIVVICVMIYFRIRPFHRVRYLLRS</sequence>
<gene>
    <name evidence="2" type="ORF">BBBOND_0313350</name>
</gene>
<protein>
    <submittedName>
        <fullName evidence="2">Uncharacterized protein</fullName>
    </submittedName>
</protein>
<dbReference type="GeneID" id="24565974"/>
<organism evidence="2 3">
    <name type="scientific">Babesia bigemina</name>
    <dbReference type="NCBI Taxonomy" id="5866"/>
    <lineage>
        <taxon>Eukaryota</taxon>
        <taxon>Sar</taxon>
        <taxon>Alveolata</taxon>
        <taxon>Apicomplexa</taxon>
        <taxon>Aconoidasida</taxon>
        <taxon>Piroplasmida</taxon>
        <taxon>Babesiidae</taxon>
        <taxon>Babesia</taxon>
    </lineage>
</organism>
<dbReference type="RefSeq" id="XP_012769619.1">
    <property type="nucleotide sequence ID" value="XM_012914165.1"/>
</dbReference>
<name>A0A061DA68_BABBI</name>
<keyword evidence="1" id="KW-1133">Transmembrane helix</keyword>
<feature type="transmembrane region" description="Helical" evidence="1">
    <location>
        <begin position="166"/>
        <end position="186"/>
    </location>
</feature>
<accession>A0A061DA68</accession>
<keyword evidence="1" id="KW-0812">Transmembrane</keyword>
<proteinExistence type="predicted"/>
<dbReference type="KEGG" id="bbig:BBBOND_0313350"/>
<dbReference type="AlphaFoldDB" id="A0A061DA68"/>
<reference evidence="3" key="1">
    <citation type="journal article" date="2014" name="Nucleic Acids Res.">
        <title>The evolutionary dynamics of variant antigen genes in Babesia reveal a history of genomic innovation underlying host-parasite interaction.</title>
        <authorList>
            <person name="Jackson A.P."/>
            <person name="Otto T.D."/>
            <person name="Darby A."/>
            <person name="Ramaprasad A."/>
            <person name="Xia D."/>
            <person name="Echaide I.E."/>
            <person name="Farber M."/>
            <person name="Gahlot S."/>
            <person name="Gamble J."/>
            <person name="Gupta D."/>
            <person name="Gupta Y."/>
            <person name="Jackson L."/>
            <person name="Malandrin L."/>
            <person name="Malas T.B."/>
            <person name="Moussa E."/>
            <person name="Nair M."/>
            <person name="Reid A.J."/>
            <person name="Sanders M."/>
            <person name="Sharma J."/>
            <person name="Tracey A."/>
            <person name="Quail M.A."/>
            <person name="Weir W."/>
            <person name="Wastling J.M."/>
            <person name="Hall N."/>
            <person name="Willadsen P."/>
            <person name="Lingelbach K."/>
            <person name="Shiels B."/>
            <person name="Tait A."/>
            <person name="Berriman M."/>
            <person name="Allred D.R."/>
            <person name="Pain A."/>
        </authorList>
    </citation>
    <scope>NUCLEOTIDE SEQUENCE [LARGE SCALE GENOMIC DNA]</scope>
    <source>
        <strain evidence="3">Bond</strain>
    </source>
</reference>
<dbReference type="Proteomes" id="UP000033188">
    <property type="component" value="Chromosome 3"/>
</dbReference>
<evidence type="ECO:0000256" key="1">
    <source>
        <dbReference type="SAM" id="Phobius"/>
    </source>
</evidence>
<dbReference type="VEuPathDB" id="PiroplasmaDB:BBBOND_0313350"/>
<keyword evidence="1" id="KW-0472">Membrane</keyword>
<evidence type="ECO:0000313" key="3">
    <source>
        <dbReference type="Proteomes" id="UP000033188"/>
    </source>
</evidence>